<dbReference type="SUPFAM" id="SSF46689">
    <property type="entry name" value="Homeodomain-like"/>
    <property type="match status" value="1"/>
</dbReference>
<feature type="region of interest" description="Disordered" evidence="8">
    <location>
        <begin position="127"/>
        <end position="147"/>
    </location>
</feature>
<feature type="domain" description="Myb-like" evidence="9">
    <location>
        <begin position="18"/>
        <end position="70"/>
    </location>
</feature>
<feature type="domain" description="HTH myb-type" evidence="10">
    <location>
        <begin position="71"/>
        <end position="125"/>
    </location>
</feature>
<feature type="domain" description="HTH myb-type" evidence="10">
    <location>
        <begin position="18"/>
        <end position="70"/>
    </location>
</feature>
<evidence type="ECO:0000259" key="9">
    <source>
        <dbReference type="PROSITE" id="PS50090"/>
    </source>
</evidence>
<protein>
    <submittedName>
        <fullName evidence="11">Uncharacterized protein</fullName>
    </submittedName>
</protein>
<dbReference type="GO" id="GO:0005634">
    <property type="term" value="C:nucleus"/>
    <property type="evidence" value="ECO:0007669"/>
    <property type="project" value="UniProtKB-SubCell"/>
</dbReference>
<feature type="domain" description="Myb-like" evidence="9">
    <location>
        <begin position="71"/>
        <end position="121"/>
    </location>
</feature>
<dbReference type="InterPro" id="IPR009057">
    <property type="entry name" value="Homeodomain-like_sf"/>
</dbReference>
<reference evidence="11" key="1">
    <citation type="submission" date="2018-02" db="EMBL/GenBank/DDBJ databases">
        <authorList>
            <person name="Cohen D.B."/>
            <person name="Kent A.D."/>
        </authorList>
    </citation>
    <scope>NUCLEOTIDE SEQUENCE</scope>
</reference>
<evidence type="ECO:0000256" key="1">
    <source>
        <dbReference type="ARBA" id="ARBA00004123"/>
    </source>
</evidence>
<dbReference type="FunFam" id="1.10.10.60:FF:000077">
    <property type="entry name" value="MYB transcription factor"/>
    <property type="match status" value="1"/>
</dbReference>
<dbReference type="PANTHER" id="PTHR47997:SF44">
    <property type="entry name" value="TRANSCRIPTION FACTOR MYB46"/>
    <property type="match status" value="1"/>
</dbReference>
<dbReference type="InterPro" id="IPR001005">
    <property type="entry name" value="SANT/Myb"/>
</dbReference>
<evidence type="ECO:0000256" key="4">
    <source>
        <dbReference type="ARBA" id="ARBA00023125"/>
    </source>
</evidence>
<name>A0A2N9IV16_FAGSY</name>
<dbReference type="PROSITE" id="PS50090">
    <property type="entry name" value="MYB_LIKE"/>
    <property type="match status" value="2"/>
</dbReference>
<dbReference type="GO" id="GO:2000652">
    <property type="term" value="P:regulation of secondary cell wall biogenesis"/>
    <property type="evidence" value="ECO:0007669"/>
    <property type="project" value="UniProtKB-ARBA"/>
</dbReference>
<dbReference type="InterPro" id="IPR051953">
    <property type="entry name" value="Plant_SW-associated_TFs"/>
</dbReference>
<accession>A0A2N9IV16</accession>
<feature type="compositionally biased region" description="Low complexity" evidence="8">
    <location>
        <begin position="127"/>
        <end position="144"/>
    </location>
</feature>
<sequence>MRKPELSSSLVKNNNNNNNKLRKGLWSPEEDDKLMSYMINNGQGCWSDVARNAGLQRCGKSCRLRWINYLRPDLKRGAFSPQEEALIIHLHSLLGNRWSQIAARLPGRTDNEIKNFWNSTIKKRLKNLSSTPSPNTSDSSSPKDVMGGLMSMQEQGLMPMYMDSSSSSNSMQTMALNGHMIDPILPMLQHSLNLSTNASGYFNAAPQYMTQIGVSGDGFYGGNGVFGGVDFGLEGEFVPPLESIGIEENIKTENMYKRTMNGNTLNNMNNYHNRAENLARVGNYCEGEELRMGEWDLEELMKDVPSFPLLDFQVDQ</sequence>
<dbReference type="GO" id="GO:0003690">
    <property type="term" value="F:double-stranded DNA binding"/>
    <property type="evidence" value="ECO:0007669"/>
    <property type="project" value="UniProtKB-ARBA"/>
</dbReference>
<feature type="region of interest" description="Disordered" evidence="8">
    <location>
        <begin position="1"/>
        <end position="25"/>
    </location>
</feature>
<evidence type="ECO:0000256" key="6">
    <source>
        <dbReference type="ARBA" id="ARBA00023163"/>
    </source>
</evidence>
<evidence type="ECO:0000313" key="11">
    <source>
        <dbReference type="EMBL" id="SPD28124.1"/>
    </source>
</evidence>
<dbReference type="SMART" id="SM00717">
    <property type="entry name" value="SANT"/>
    <property type="match status" value="2"/>
</dbReference>
<evidence type="ECO:0000256" key="8">
    <source>
        <dbReference type="SAM" id="MobiDB-lite"/>
    </source>
</evidence>
<dbReference type="InterPro" id="IPR017930">
    <property type="entry name" value="Myb_dom"/>
</dbReference>
<keyword evidence="3" id="KW-0805">Transcription regulation</keyword>
<dbReference type="PANTHER" id="PTHR47997">
    <property type="entry name" value="MYB DOMAIN PROTEIN 55"/>
    <property type="match status" value="1"/>
</dbReference>
<evidence type="ECO:0000256" key="3">
    <source>
        <dbReference type="ARBA" id="ARBA00023015"/>
    </source>
</evidence>
<keyword evidence="2" id="KW-0677">Repeat</keyword>
<keyword evidence="5" id="KW-0010">Activator</keyword>
<comment type="subcellular location">
    <subcellularLocation>
        <location evidence="1">Nucleus</location>
    </subcellularLocation>
</comment>
<dbReference type="Pfam" id="PF00249">
    <property type="entry name" value="Myb_DNA-binding"/>
    <property type="match status" value="2"/>
</dbReference>
<dbReference type="CDD" id="cd00167">
    <property type="entry name" value="SANT"/>
    <property type="match status" value="2"/>
</dbReference>
<dbReference type="Gene3D" id="1.10.10.60">
    <property type="entry name" value="Homeodomain-like"/>
    <property type="match status" value="2"/>
</dbReference>
<feature type="compositionally biased region" description="Polar residues" evidence="8">
    <location>
        <begin position="1"/>
        <end position="12"/>
    </location>
</feature>
<dbReference type="AlphaFoldDB" id="A0A2N9IV16"/>
<evidence type="ECO:0000256" key="2">
    <source>
        <dbReference type="ARBA" id="ARBA00022737"/>
    </source>
</evidence>
<dbReference type="GO" id="GO:0045893">
    <property type="term" value="P:positive regulation of DNA-templated transcription"/>
    <property type="evidence" value="ECO:0007669"/>
    <property type="project" value="UniProtKB-ARBA"/>
</dbReference>
<gene>
    <name evidence="11" type="ORF">FSB_LOCUS56006</name>
</gene>
<keyword evidence="4" id="KW-0238">DNA-binding</keyword>
<dbReference type="EMBL" id="OIVN01006221">
    <property type="protein sequence ID" value="SPD28124.1"/>
    <property type="molecule type" value="Genomic_DNA"/>
</dbReference>
<organism evidence="11">
    <name type="scientific">Fagus sylvatica</name>
    <name type="common">Beechnut</name>
    <dbReference type="NCBI Taxonomy" id="28930"/>
    <lineage>
        <taxon>Eukaryota</taxon>
        <taxon>Viridiplantae</taxon>
        <taxon>Streptophyta</taxon>
        <taxon>Embryophyta</taxon>
        <taxon>Tracheophyta</taxon>
        <taxon>Spermatophyta</taxon>
        <taxon>Magnoliopsida</taxon>
        <taxon>eudicotyledons</taxon>
        <taxon>Gunneridae</taxon>
        <taxon>Pentapetalae</taxon>
        <taxon>rosids</taxon>
        <taxon>fabids</taxon>
        <taxon>Fagales</taxon>
        <taxon>Fagaceae</taxon>
        <taxon>Fagus</taxon>
    </lineage>
</organism>
<proteinExistence type="predicted"/>
<dbReference type="GO" id="GO:0043565">
    <property type="term" value="F:sequence-specific DNA binding"/>
    <property type="evidence" value="ECO:0007669"/>
    <property type="project" value="UniProtKB-ARBA"/>
</dbReference>
<keyword evidence="6" id="KW-0804">Transcription</keyword>
<evidence type="ECO:0000256" key="5">
    <source>
        <dbReference type="ARBA" id="ARBA00023159"/>
    </source>
</evidence>
<keyword evidence="7" id="KW-0539">Nucleus</keyword>
<dbReference type="PROSITE" id="PS51294">
    <property type="entry name" value="HTH_MYB"/>
    <property type="match status" value="2"/>
</dbReference>
<dbReference type="FunFam" id="1.10.10.60:FF:000269">
    <property type="entry name" value="Transcription factor MYB46"/>
    <property type="match status" value="1"/>
</dbReference>
<evidence type="ECO:0000259" key="10">
    <source>
        <dbReference type="PROSITE" id="PS51294"/>
    </source>
</evidence>
<evidence type="ECO:0000256" key="7">
    <source>
        <dbReference type="ARBA" id="ARBA00023242"/>
    </source>
</evidence>